<evidence type="ECO:0000313" key="3">
    <source>
        <dbReference type="Proteomes" id="UP000694044"/>
    </source>
</evidence>
<accession>A0A8T1WMM2</accession>
<gene>
    <name evidence="2" type="ORF">PHYPSEUDO_004477</name>
</gene>
<keyword evidence="3" id="KW-1185">Reference proteome</keyword>
<evidence type="ECO:0000256" key="1">
    <source>
        <dbReference type="SAM" id="MobiDB-lite"/>
    </source>
</evidence>
<protein>
    <submittedName>
        <fullName evidence="2">Uncharacterized protein</fullName>
    </submittedName>
</protein>
<reference evidence="2" key="1">
    <citation type="submission" date="2021-02" db="EMBL/GenBank/DDBJ databases">
        <authorList>
            <person name="Palmer J.M."/>
        </authorList>
    </citation>
    <scope>NUCLEOTIDE SEQUENCE</scope>
    <source>
        <strain evidence="2">SCRP734</strain>
    </source>
</reference>
<dbReference type="EMBL" id="JAGDFM010000002">
    <property type="protein sequence ID" value="KAG7393714.1"/>
    <property type="molecule type" value="Genomic_DNA"/>
</dbReference>
<comment type="caution">
    <text evidence="2">The sequence shown here is derived from an EMBL/GenBank/DDBJ whole genome shotgun (WGS) entry which is preliminary data.</text>
</comment>
<feature type="region of interest" description="Disordered" evidence="1">
    <location>
        <begin position="33"/>
        <end position="75"/>
    </location>
</feature>
<proteinExistence type="predicted"/>
<dbReference type="Proteomes" id="UP000694044">
    <property type="component" value="Unassembled WGS sequence"/>
</dbReference>
<name>A0A8T1WMM2_9STRA</name>
<feature type="compositionally biased region" description="Polar residues" evidence="1">
    <location>
        <begin position="44"/>
        <end position="53"/>
    </location>
</feature>
<dbReference type="AlphaFoldDB" id="A0A8T1WMM2"/>
<organism evidence="2 3">
    <name type="scientific">Phytophthora pseudosyringae</name>
    <dbReference type="NCBI Taxonomy" id="221518"/>
    <lineage>
        <taxon>Eukaryota</taxon>
        <taxon>Sar</taxon>
        <taxon>Stramenopiles</taxon>
        <taxon>Oomycota</taxon>
        <taxon>Peronosporomycetes</taxon>
        <taxon>Peronosporales</taxon>
        <taxon>Peronosporaceae</taxon>
        <taxon>Phytophthora</taxon>
    </lineage>
</organism>
<evidence type="ECO:0000313" key="2">
    <source>
        <dbReference type="EMBL" id="KAG7393714.1"/>
    </source>
</evidence>
<sequence>MWQPFPRAKWLFFCPQRVPCFISRDRRLFLLASEPHGSPHPTAASHSSYSTCSADEMGPEIPVQDPMVGRGQQSVESKPQWGRLLSSSVDRVVWTRMASMGGLVSSVEKQKRRVLC</sequence>